<dbReference type="GO" id="GO:0006508">
    <property type="term" value="P:proteolysis"/>
    <property type="evidence" value="ECO:0007669"/>
    <property type="project" value="UniProtKB-KW"/>
</dbReference>
<proteinExistence type="inferred from homology"/>
<evidence type="ECO:0000256" key="2">
    <source>
        <dbReference type="ARBA" id="ARBA00022645"/>
    </source>
</evidence>
<dbReference type="Proteomes" id="UP001201262">
    <property type="component" value="Unassembled WGS sequence"/>
</dbReference>
<dbReference type="SUPFAM" id="SSF53474">
    <property type="entry name" value="alpha/beta-Hydrolases"/>
    <property type="match status" value="1"/>
</dbReference>
<dbReference type="PANTHER" id="PTHR11802">
    <property type="entry name" value="SERINE PROTEASE FAMILY S10 SERINE CARBOXYPEPTIDASE"/>
    <property type="match status" value="1"/>
</dbReference>
<evidence type="ECO:0000256" key="5">
    <source>
        <dbReference type="ARBA" id="ARBA00022801"/>
    </source>
</evidence>
<dbReference type="InterPro" id="IPR033124">
    <property type="entry name" value="Ser_caboxypep_his_AS"/>
</dbReference>
<keyword evidence="5 7" id="KW-0378">Hydrolase</keyword>
<dbReference type="RefSeq" id="XP_046070090.1">
    <property type="nucleotide sequence ID" value="XM_046220610.1"/>
</dbReference>
<dbReference type="Gene3D" id="3.40.50.1820">
    <property type="entry name" value="alpha/beta hydrolase"/>
    <property type="match status" value="1"/>
</dbReference>
<feature type="signal peptide" evidence="7">
    <location>
        <begin position="1"/>
        <end position="23"/>
    </location>
</feature>
<gene>
    <name evidence="8" type="ORF">BGW36DRAFT_428847</name>
</gene>
<evidence type="ECO:0000256" key="4">
    <source>
        <dbReference type="ARBA" id="ARBA00022729"/>
    </source>
</evidence>
<feature type="chain" id="PRO_5041771102" description="Carboxypeptidase" evidence="7">
    <location>
        <begin position="24"/>
        <end position="532"/>
    </location>
</feature>
<keyword evidence="3 7" id="KW-0645">Protease</keyword>
<evidence type="ECO:0000256" key="3">
    <source>
        <dbReference type="ARBA" id="ARBA00022670"/>
    </source>
</evidence>
<dbReference type="GeneID" id="70250897"/>
<evidence type="ECO:0000256" key="1">
    <source>
        <dbReference type="ARBA" id="ARBA00009431"/>
    </source>
</evidence>
<dbReference type="FunFam" id="3.40.50.1820:FF:000118">
    <property type="entry name" value="Carboxypeptidase"/>
    <property type="match status" value="1"/>
</dbReference>
<evidence type="ECO:0000313" key="8">
    <source>
        <dbReference type="EMBL" id="KAH8694948.1"/>
    </source>
</evidence>
<evidence type="ECO:0000313" key="9">
    <source>
        <dbReference type="Proteomes" id="UP001201262"/>
    </source>
</evidence>
<evidence type="ECO:0000256" key="7">
    <source>
        <dbReference type="RuleBase" id="RU361156"/>
    </source>
</evidence>
<dbReference type="EMBL" id="JAJTJA010000008">
    <property type="protein sequence ID" value="KAH8694948.1"/>
    <property type="molecule type" value="Genomic_DNA"/>
</dbReference>
<dbReference type="Pfam" id="PF00450">
    <property type="entry name" value="Peptidase_S10"/>
    <property type="match status" value="1"/>
</dbReference>
<accession>A0AAD4PYA2</accession>
<keyword evidence="4 7" id="KW-0732">Signal</keyword>
<dbReference type="PRINTS" id="PR00724">
    <property type="entry name" value="CRBOXYPTASEC"/>
</dbReference>
<dbReference type="PROSITE" id="PS00560">
    <property type="entry name" value="CARBOXYPEPT_SER_HIS"/>
    <property type="match status" value="1"/>
</dbReference>
<dbReference type="InterPro" id="IPR018202">
    <property type="entry name" value="Ser_caboxypep_ser_AS"/>
</dbReference>
<dbReference type="PANTHER" id="PTHR11802:SF479">
    <property type="entry name" value="CARBOXYPEPTIDASE"/>
    <property type="match status" value="1"/>
</dbReference>
<comment type="similarity">
    <text evidence="1 7">Belongs to the peptidase S10 family.</text>
</comment>
<reference evidence="8" key="1">
    <citation type="submission" date="2021-12" db="EMBL/GenBank/DDBJ databases">
        <title>Convergent genome expansion in fungi linked to evolution of root-endophyte symbiosis.</title>
        <authorList>
            <consortium name="DOE Joint Genome Institute"/>
            <person name="Ke Y.-H."/>
            <person name="Bonito G."/>
            <person name="Liao H.-L."/>
            <person name="Looney B."/>
            <person name="Rojas-Flechas A."/>
            <person name="Nash J."/>
            <person name="Hameed K."/>
            <person name="Schadt C."/>
            <person name="Martin F."/>
            <person name="Crous P.W."/>
            <person name="Miettinen O."/>
            <person name="Magnuson J.K."/>
            <person name="Labbe J."/>
            <person name="Jacobson D."/>
            <person name="Doktycz M.J."/>
            <person name="Veneault-Fourrey C."/>
            <person name="Kuo A."/>
            <person name="Mondo S."/>
            <person name="Calhoun S."/>
            <person name="Riley R."/>
            <person name="Ohm R."/>
            <person name="LaButti K."/>
            <person name="Andreopoulos B."/>
            <person name="Pangilinan J."/>
            <person name="Nolan M."/>
            <person name="Tritt A."/>
            <person name="Clum A."/>
            <person name="Lipzen A."/>
            <person name="Daum C."/>
            <person name="Barry K."/>
            <person name="Grigoriev I.V."/>
            <person name="Vilgalys R."/>
        </authorList>
    </citation>
    <scope>NUCLEOTIDE SEQUENCE</scope>
    <source>
        <strain evidence="8">PMI_201</strain>
    </source>
</reference>
<keyword evidence="6" id="KW-0325">Glycoprotein</keyword>
<dbReference type="EC" id="3.4.16.-" evidence="7"/>
<protein>
    <recommendedName>
        <fullName evidence="7">Carboxypeptidase</fullName>
        <ecNumber evidence="7">3.4.16.-</ecNumber>
    </recommendedName>
</protein>
<evidence type="ECO:0000256" key="6">
    <source>
        <dbReference type="ARBA" id="ARBA00023180"/>
    </source>
</evidence>
<dbReference type="InterPro" id="IPR001563">
    <property type="entry name" value="Peptidase_S10"/>
</dbReference>
<organism evidence="8 9">
    <name type="scientific">Talaromyces proteolyticus</name>
    <dbReference type="NCBI Taxonomy" id="1131652"/>
    <lineage>
        <taxon>Eukaryota</taxon>
        <taxon>Fungi</taxon>
        <taxon>Dikarya</taxon>
        <taxon>Ascomycota</taxon>
        <taxon>Pezizomycotina</taxon>
        <taxon>Eurotiomycetes</taxon>
        <taxon>Eurotiomycetidae</taxon>
        <taxon>Eurotiales</taxon>
        <taxon>Trichocomaceae</taxon>
        <taxon>Talaromyces</taxon>
        <taxon>Talaromyces sect. Bacilispori</taxon>
    </lineage>
</organism>
<comment type="caution">
    <text evidence="8">The sequence shown here is derived from an EMBL/GenBank/DDBJ whole genome shotgun (WGS) entry which is preliminary data.</text>
</comment>
<keyword evidence="2 7" id="KW-0121">Carboxypeptidase</keyword>
<name>A0AAD4PYA2_9EURO</name>
<dbReference type="GO" id="GO:0004185">
    <property type="term" value="F:serine-type carboxypeptidase activity"/>
    <property type="evidence" value="ECO:0007669"/>
    <property type="project" value="UniProtKB-UniRule"/>
</dbReference>
<sequence length="532" mass="59281">MLVQPFISMAVLVAGLLVDSTWAKGTRVPLPPSVQRRYEAHYEAMAAKRATPQVFDTKDFRFLSNKTSPYRVESLPDVDFDIGEMYSGLVPIESKNKSRELFFVFQPTIGAPVDEITIWLNGGPGCSSLEGFLQENGRFVWQSGTFAPVENPYSWVNLTNMLWVDQPVGTGFSTGTPTAISEEDIAQDFVGFFKNFEILFGIKKFKIYVTGESYAGRYVPYISAAFIDQNDTEYFDLKGAMVYDPVIGAYTTAQEEVPTYPLVEANNNLFNFNETQLATLKELHQSCGYEAYLEKYLTFPASGVQPVLEEANSTCDILDLALEYALGINPCFSIYEISTSCPLQWDVLGFPGSLSYLPAGATIYFDRADVKKALHAPPNTTWTECAGNVFVGGNSGPEGLGDLSLDPIQHALPKVIEHTNRVLVSNGDYDMIIQTNGTLLAIQNMTWHGTLGFNERPSKEIYIHTPDLVYPAQFNESGYTGSDGPQGTMGIQHFERGLMWAQTYQSGHMQPEYQPRVSLRHLEWLLGRVDEL</sequence>
<dbReference type="AlphaFoldDB" id="A0AAD4PYA2"/>
<keyword evidence="9" id="KW-1185">Reference proteome</keyword>
<dbReference type="InterPro" id="IPR029058">
    <property type="entry name" value="AB_hydrolase_fold"/>
</dbReference>
<dbReference type="PROSITE" id="PS00131">
    <property type="entry name" value="CARBOXYPEPT_SER_SER"/>
    <property type="match status" value="1"/>
</dbReference>